<dbReference type="GO" id="GO:0000981">
    <property type="term" value="F:DNA-binding transcription factor activity, RNA polymerase II-specific"/>
    <property type="evidence" value="ECO:0007669"/>
    <property type="project" value="TreeGrafter"/>
</dbReference>
<proteinExistence type="predicted"/>
<evidence type="ECO:0000256" key="4">
    <source>
        <dbReference type="ARBA" id="ARBA00022771"/>
    </source>
</evidence>
<dbReference type="GO" id="GO:0008270">
    <property type="term" value="F:zinc ion binding"/>
    <property type="evidence" value="ECO:0007669"/>
    <property type="project" value="UniProtKB-KW"/>
</dbReference>
<evidence type="ECO:0000256" key="7">
    <source>
        <dbReference type="PROSITE-ProRule" id="PRU00042"/>
    </source>
</evidence>
<dbReference type="GO" id="GO:0007224">
    <property type="term" value="P:smoothened signaling pathway"/>
    <property type="evidence" value="ECO:0007669"/>
    <property type="project" value="TreeGrafter"/>
</dbReference>
<dbReference type="Pfam" id="PF23561">
    <property type="entry name" value="zf-C2H2_15"/>
    <property type="match status" value="1"/>
</dbReference>
<reference evidence="10" key="1">
    <citation type="journal article" date="2020" name="Nat. Commun.">
        <title>Large-scale genome sequencing of mycorrhizal fungi provides insights into the early evolution of symbiotic traits.</title>
        <authorList>
            <person name="Miyauchi S."/>
            <person name="Kiss E."/>
            <person name="Kuo A."/>
            <person name="Drula E."/>
            <person name="Kohler A."/>
            <person name="Sanchez-Garcia M."/>
            <person name="Morin E."/>
            <person name="Andreopoulos B."/>
            <person name="Barry K.W."/>
            <person name="Bonito G."/>
            <person name="Buee M."/>
            <person name="Carver A."/>
            <person name="Chen C."/>
            <person name="Cichocki N."/>
            <person name="Clum A."/>
            <person name="Culley D."/>
            <person name="Crous P.W."/>
            <person name="Fauchery L."/>
            <person name="Girlanda M."/>
            <person name="Hayes R.D."/>
            <person name="Keri Z."/>
            <person name="LaButti K."/>
            <person name="Lipzen A."/>
            <person name="Lombard V."/>
            <person name="Magnuson J."/>
            <person name="Maillard F."/>
            <person name="Murat C."/>
            <person name="Nolan M."/>
            <person name="Ohm R.A."/>
            <person name="Pangilinan J."/>
            <person name="Pereira M.F."/>
            <person name="Perotto S."/>
            <person name="Peter M."/>
            <person name="Pfister S."/>
            <person name="Riley R."/>
            <person name="Sitrit Y."/>
            <person name="Stielow J.B."/>
            <person name="Szollosi G."/>
            <person name="Zifcakova L."/>
            <person name="Stursova M."/>
            <person name="Spatafora J.W."/>
            <person name="Tedersoo L."/>
            <person name="Vaario L.M."/>
            <person name="Yamada A."/>
            <person name="Yan M."/>
            <person name="Wang P."/>
            <person name="Xu J."/>
            <person name="Bruns T."/>
            <person name="Baldrian P."/>
            <person name="Vilgalys R."/>
            <person name="Dunand C."/>
            <person name="Henrissat B."/>
            <person name="Grigoriev I.V."/>
            <person name="Hibbett D."/>
            <person name="Nagy L.G."/>
            <person name="Martin F.M."/>
        </authorList>
    </citation>
    <scope>NUCLEOTIDE SEQUENCE</scope>
    <source>
        <strain evidence="10">UH-Tt-Lm1</strain>
    </source>
</reference>
<dbReference type="AlphaFoldDB" id="A0A9P6HJH8"/>
<dbReference type="InterPro" id="IPR043359">
    <property type="entry name" value="GLI-like"/>
</dbReference>
<dbReference type="PANTHER" id="PTHR45718">
    <property type="entry name" value="TRANSCRIPTIONAL ACTIVATOR CUBITUS INTERRUPTUS"/>
    <property type="match status" value="1"/>
</dbReference>
<dbReference type="InterPro" id="IPR013087">
    <property type="entry name" value="Znf_C2H2_type"/>
</dbReference>
<name>A0A9P6HJH8_9AGAM</name>
<keyword evidence="5" id="KW-0862">Zinc</keyword>
<sequence length="358" mass="39727">MAQTPVPEPYSPSLSPASSPVSSHSSLPEYDESGELLPGSPAMAVIEDPALGIDMMQNKQLDTVKCQWEGCIREFASLKTLIEHLHTDHVGTHKSNYYCEWCSCSRRGISQTSRFALISHLRSHTGEKPFNCPRPECDKSFSRSDALAKHMRQIHGMEPPAPGRGSTHNGAGNAPGNSANVVSNSTNPVLISRFAPGKRLKPDEPDIPRPIVRNGQHVVTTNPWGALPPPQLQGKEPTLYDDDDQVPRSPLSSSNDPESEGIPPHLWELRDPQNGLIMGRTPAMVRYLIIKAKHKHALQEHESLIEELRAARAEQNYWYDKKEELLDEFLKVNFGAQAEALLRSTEVRPKPEPLVLSD</sequence>
<dbReference type="Pfam" id="PF00096">
    <property type="entry name" value="zf-C2H2"/>
    <property type="match status" value="1"/>
</dbReference>
<feature type="compositionally biased region" description="Low complexity" evidence="8">
    <location>
        <begin position="169"/>
        <end position="180"/>
    </location>
</feature>
<dbReference type="EMBL" id="WIUZ02000004">
    <property type="protein sequence ID" value="KAF9788408.1"/>
    <property type="molecule type" value="Genomic_DNA"/>
</dbReference>
<accession>A0A9P6HJH8</accession>
<dbReference type="SMART" id="SM00355">
    <property type="entry name" value="ZnF_C2H2"/>
    <property type="match status" value="3"/>
</dbReference>
<evidence type="ECO:0000256" key="2">
    <source>
        <dbReference type="ARBA" id="ARBA00022723"/>
    </source>
</evidence>
<keyword evidence="11" id="KW-1185">Reference proteome</keyword>
<keyword evidence="2" id="KW-0479">Metal-binding</keyword>
<dbReference type="Gene3D" id="3.30.160.60">
    <property type="entry name" value="Classic Zinc Finger"/>
    <property type="match status" value="3"/>
</dbReference>
<evidence type="ECO:0000256" key="3">
    <source>
        <dbReference type="ARBA" id="ARBA00022737"/>
    </source>
</evidence>
<evidence type="ECO:0000256" key="8">
    <source>
        <dbReference type="SAM" id="MobiDB-lite"/>
    </source>
</evidence>
<evidence type="ECO:0000313" key="10">
    <source>
        <dbReference type="EMBL" id="KAF9788408.1"/>
    </source>
</evidence>
<dbReference type="GO" id="GO:0005634">
    <property type="term" value="C:nucleus"/>
    <property type="evidence" value="ECO:0007669"/>
    <property type="project" value="UniProtKB-SubCell"/>
</dbReference>
<keyword evidence="3" id="KW-0677">Repeat</keyword>
<feature type="region of interest" description="Disordered" evidence="8">
    <location>
        <begin position="1"/>
        <end position="39"/>
    </location>
</feature>
<dbReference type="OrthoDB" id="3437960at2759"/>
<feature type="domain" description="C2H2-type" evidence="9">
    <location>
        <begin position="97"/>
        <end position="129"/>
    </location>
</feature>
<feature type="compositionally biased region" description="Low complexity" evidence="8">
    <location>
        <begin position="11"/>
        <end position="28"/>
    </location>
</feature>
<comment type="caution">
    <text evidence="10">The sequence shown here is derived from an EMBL/GenBank/DDBJ whole genome shotgun (WGS) entry which is preliminary data.</text>
</comment>
<keyword evidence="4 7" id="KW-0863">Zinc-finger</keyword>
<dbReference type="PANTHER" id="PTHR45718:SF6">
    <property type="entry name" value="ZINC FINGER PROTEIN GLI2"/>
    <property type="match status" value="1"/>
</dbReference>
<gene>
    <name evidence="10" type="ORF">BJ322DRAFT_630843</name>
</gene>
<comment type="subcellular location">
    <subcellularLocation>
        <location evidence="1">Nucleus</location>
    </subcellularLocation>
</comment>
<dbReference type="PROSITE" id="PS00028">
    <property type="entry name" value="ZINC_FINGER_C2H2_1"/>
    <property type="match status" value="2"/>
</dbReference>
<dbReference type="PROSITE" id="PS50157">
    <property type="entry name" value="ZINC_FINGER_C2H2_2"/>
    <property type="match status" value="2"/>
</dbReference>
<evidence type="ECO:0000256" key="5">
    <source>
        <dbReference type="ARBA" id="ARBA00022833"/>
    </source>
</evidence>
<protein>
    <recommendedName>
        <fullName evidence="9">C2H2-type domain-containing protein</fullName>
    </recommendedName>
</protein>
<dbReference type="Proteomes" id="UP000736335">
    <property type="component" value="Unassembled WGS sequence"/>
</dbReference>
<dbReference type="InterPro" id="IPR056436">
    <property type="entry name" value="Znf-C2H2_ZIC1-5/GLI1-3-like"/>
</dbReference>
<reference evidence="10" key="2">
    <citation type="submission" date="2020-11" db="EMBL/GenBank/DDBJ databases">
        <authorList>
            <consortium name="DOE Joint Genome Institute"/>
            <person name="Kuo A."/>
            <person name="Miyauchi S."/>
            <person name="Kiss E."/>
            <person name="Drula E."/>
            <person name="Kohler A."/>
            <person name="Sanchez-Garcia M."/>
            <person name="Andreopoulos B."/>
            <person name="Barry K.W."/>
            <person name="Bonito G."/>
            <person name="Buee M."/>
            <person name="Carver A."/>
            <person name="Chen C."/>
            <person name="Cichocki N."/>
            <person name="Clum A."/>
            <person name="Culley D."/>
            <person name="Crous P.W."/>
            <person name="Fauchery L."/>
            <person name="Girlanda M."/>
            <person name="Hayes R."/>
            <person name="Keri Z."/>
            <person name="Labutti K."/>
            <person name="Lipzen A."/>
            <person name="Lombard V."/>
            <person name="Magnuson J."/>
            <person name="Maillard F."/>
            <person name="Morin E."/>
            <person name="Murat C."/>
            <person name="Nolan M."/>
            <person name="Ohm R."/>
            <person name="Pangilinan J."/>
            <person name="Pereira M."/>
            <person name="Perotto S."/>
            <person name="Peter M."/>
            <person name="Riley R."/>
            <person name="Sitrit Y."/>
            <person name="Stielow B."/>
            <person name="Szollosi G."/>
            <person name="Zifcakova L."/>
            <person name="Stursova M."/>
            <person name="Spatafora J.W."/>
            <person name="Tedersoo L."/>
            <person name="Vaario L.-M."/>
            <person name="Yamada A."/>
            <person name="Yan M."/>
            <person name="Wang P."/>
            <person name="Xu J."/>
            <person name="Bruns T."/>
            <person name="Baldrian P."/>
            <person name="Vilgalys R."/>
            <person name="Henrissat B."/>
            <person name="Grigoriev I.V."/>
            <person name="Hibbett D."/>
            <person name="Nagy L.G."/>
            <person name="Martin F.M."/>
        </authorList>
    </citation>
    <scope>NUCLEOTIDE SEQUENCE</scope>
    <source>
        <strain evidence="10">UH-Tt-Lm1</strain>
    </source>
</reference>
<evidence type="ECO:0000313" key="11">
    <source>
        <dbReference type="Proteomes" id="UP000736335"/>
    </source>
</evidence>
<dbReference type="GO" id="GO:0000978">
    <property type="term" value="F:RNA polymerase II cis-regulatory region sequence-specific DNA binding"/>
    <property type="evidence" value="ECO:0007669"/>
    <property type="project" value="TreeGrafter"/>
</dbReference>
<organism evidence="10 11">
    <name type="scientific">Thelephora terrestris</name>
    <dbReference type="NCBI Taxonomy" id="56493"/>
    <lineage>
        <taxon>Eukaryota</taxon>
        <taxon>Fungi</taxon>
        <taxon>Dikarya</taxon>
        <taxon>Basidiomycota</taxon>
        <taxon>Agaricomycotina</taxon>
        <taxon>Agaricomycetes</taxon>
        <taxon>Thelephorales</taxon>
        <taxon>Thelephoraceae</taxon>
        <taxon>Thelephora</taxon>
    </lineage>
</organism>
<feature type="region of interest" description="Disordered" evidence="8">
    <location>
        <begin position="219"/>
        <end position="266"/>
    </location>
</feature>
<evidence type="ECO:0000256" key="6">
    <source>
        <dbReference type="ARBA" id="ARBA00023242"/>
    </source>
</evidence>
<feature type="region of interest" description="Disordered" evidence="8">
    <location>
        <begin position="155"/>
        <end position="184"/>
    </location>
</feature>
<dbReference type="SUPFAM" id="SSF57667">
    <property type="entry name" value="beta-beta-alpha zinc fingers"/>
    <property type="match status" value="2"/>
</dbReference>
<dbReference type="InterPro" id="IPR036236">
    <property type="entry name" value="Znf_C2H2_sf"/>
</dbReference>
<evidence type="ECO:0000259" key="9">
    <source>
        <dbReference type="PROSITE" id="PS50157"/>
    </source>
</evidence>
<evidence type="ECO:0000256" key="1">
    <source>
        <dbReference type="ARBA" id="ARBA00004123"/>
    </source>
</evidence>
<feature type="compositionally biased region" description="Pro residues" evidence="8">
    <location>
        <begin position="1"/>
        <end position="10"/>
    </location>
</feature>
<dbReference type="FunFam" id="3.30.160.60:FF:000201">
    <property type="entry name" value="C2H2 finger domain protein (Gli3)"/>
    <property type="match status" value="1"/>
</dbReference>
<keyword evidence="6" id="KW-0539">Nucleus</keyword>
<feature type="domain" description="C2H2-type" evidence="9">
    <location>
        <begin position="130"/>
        <end position="160"/>
    </location>
</feature>